<dbReference type="SUPFAM" id="SSF81321">
    <property type="entry name" value="Family A G protein-coupled receptor-like"/>
    <property type="match status" value="1"/>
</dbReference>
<dbReference type="InterPro" id="IPR000276">
    <property type="entry name" value="GPCR_Rhodpsn"/>
</dbReference>
<evidence type="ECO:0000256" key="12">
    <source>
        <dbReference type="ARBA" id="ARBA00023170"/>
    </source>
</evidence>
<feature type="transmembrane region" description="Helical" evidence="17">
    <location>
        <begin position="270"/>
        <end position="288"/>
    </location>
</feature>
<evidence type="ECO:0000256" key="13">
    <source>
        <dbReference type="ARBA" id="ARBA00023180"/>
    </source>
</evidence>
<feature type="domain" description="G-protein coupled receptors family 1 profile" evidence="19">
    <location>
        <begin position="82"/>
        <end position="335"/>
    </location>
</feature>
<comment type="subcellular location">
    <subcellularLocation>
        <location evidence="1">Cell membrane</location>
        <topology evidence="1">Multi-pass membrane protein</topology>
    </subcellularLocation>
</comment>
<dbReference type="PRINTS" id="PR00237">
    <property type="entry name" value="GPCRRHODOPSN"/>
</dbReference>
<dbReference type="OrthoDB" id="9818824at2759"/>
<dbReference type="InterPro" id="IPR050119">
    <property type="entry name" value="CCR1-9-like"/>
</dbReference>
<evidence type="ECO:0000256" key="9">
    <source>
        <dbReference type="ARBA" id="ARBA00023040"/>
    </source>
</evidence>
<sequence length="387" mass="44120">MAHNMFICILFNVFDLLQDFLDLPGFFDGNSSYDFSWNDSYDPCDNDAVCSVEPCDAIDSQIFRRIFIPIFYSAIFLVGLVGNGMVVLVLTRHMRSLAVTETYILHLALADLLLVVGMPFWAAEAVWGWTFWTATCKIVGALYNVSFYGSIYLLVCISFDRYLSIVHAVQMYKRRRPWQISLSCLTVWVICLLLAIPDVIYLRPIGTNGSFKCAHGYEADQTKAWIVTLRFFYHITGFLAPLLVMAYCYLNIVVTLKQSQNLQRRKECRAIKVIMVVVLAFLVCWTPYNVTMFVETLHRLGAIGRDCQMEGRLDTGYSLTGCLGNVHCCLNPFLYAFVGVKFRRQLLETLREGGCVSHSFVKRWSQPGRRHSVMTFSESGETSYSGF</sequence>
<evidence type="ECO:0000256" key="16">
    <source>
        <dbReference type="RuleBase" id="RU000688"/>
    </source>
</evidence>
<evidence type="ECO:0000256" key="4">
    <source>
        <dbReference type="ARBA" id="ARBA00022500"/>
    </source>
</evidence>
<feature type="transmembrane region" description="Helical" evidence="17">
    <location>
        <begin position="70"/>
        <end position="91"/>
    </location>
</feature>
<keyword evidence="13" id="KW-0325">Glycoprotein</keyword>
<feature type="transmembrane region" description="Helical" evidence="17">
    <location>
        <begin position="141"/>
        <end position="159"/>
    </location>
</feature>
<dbReference type="EMBL" id="BFAA01053764">
    <property type="protein sequence ID" value="GCB83902.1"/>
    <property type="molecule type" value="Genomic_DNA"/>
</dbReference>
<dbReference type="STRING" id="75743.A0A401QEY4"/>
<comment type="caution">
    <text evidence="20">The sequence shown here is derived from an EMBL/GenBank/DDBJ whole genome shotgun (WGS) entry which is preliminary data.</text>
</comment>
<evidence type="ECO:0000256" key="5">
    <source>
        <dbReference type="ARBA" id="ARBA00022641"/>
    </source>
</evidence>
<dbReference type="OMA" id="WAAESAN"/>
<evidence type="ECO:0000256" key="8">
    <source>
        <dbReference type="ARBA" id="ARBA00022989"/>
    </source>
</evidence>
<accession>A0A401QEY4</accession>
<dbReference type="GO" id="GO:0006955">
    <property type="term" value="P:immune response"/>
    <property type="evidence" value="ECO:0007669"/>
    <property type="project" value="TreeGrafter"/>
</dbReference>
<evidence type="ECO:0000256" key="15">
    <source>
        <dbReference type="ARBA" id="ARBA00030908"/>
    </source>
</evidence>
<dbReference type="GO" id="GO:0019957">
    <property type="term" value="F:C-C chemokine binding"/>
    <property type="evidence" value="ECO:0007669"/>
    <property type="project" value="TreeGrafter"/>
</dbReference>
<dbReference type="PROSITE" id="PS50262">
    <property type="entry name" value="G_PROTEIN_RECEP_F1_2"/>
    <property type="match status" value="1"/>
</dbReference>
<keyword evidence="3" id="KW-1003">Cell membrane</keyword>
<dbReference type="AlphaFoldDB" id="A0A401QEY4"/>
<feature type="transmembrane region" description="Helical" evidence="17">
    <location>
        <begin position="180"/>
        <end position="202"/>
    </location>
</feature>
<evidence type="ECO:0000313" key="21">
    <source>
        <dbReference type="Proteomes" id="UP000288216"/>
    </source>
</evidence>
<keyword evidence="12 16" id="KW-0675">Receptor</keyword>
<comment type="similarity">
    <text evidence="16">Belongs to the G-protein coupled receptor 1 family.</text>
</comment>
<dbReference type="InterPro" id="IPR017452">
    <property type="entry name" value="GPCR_Rhodpsn_7TM"/>
</dbReference>
<evidence type="ECO:0000256" key="7">
    <source>
        <dbReference type="ARBA" id="ARBA00022692"/>
    </source>
</evidence>
<dbReference type="PANTHER" id="PTHR10489:SF671">
    <property type="entry name" value="C-X-C CHEMOKINE RECEPTOR TYPE 3"/>
    <property type="match status" value="1"/>
</dbReference>
<evidence type="ECO:0000256" key="11">
    <source>
        <dbReference type="ARBA" id="ARBA00023157"/>
    </source>
</evidence>
<keyword evidence="18" id="KW-0732">Signal</keyword>
<evidence type="ECO:0000256" key="1">
    <source>
        <dbReference type="ARBA" id="ARBA00004651"/>
    </source>
</evidence>
<keyword evidence="7 16" id="KW-0812">Transmembrane</keyword>
<dbReference type="Gene3D" id="1.20.1070.10">
    <property type="entry name" value="Rhodopsin 7-helix transmembrane proteins"/>
    <property type="match status" value="1"/>
</dbReference>
<feature type="transmembrane region" description="Helical" evidence="17">
    <location>
        <begin position="103"/>
        <end position="121"/>
    </location>
</feature>
<keyword evidence="8 17" id="KW-1133">Transmembrane helix</keyword>
<reference evidence="20 21" key="1">
    <citation type="journal article" date="2018" name="Nat. Ecol. Evol.">
        <title>Shark genomes provide insights into elasmobranch evolution and the origin of vertebrates.</title>
        <authorList>
            <person name="Hara Y"/>
            <person name="Yamaguchi K"/>
            <person name="Onimaru K"/>
            <person name="Kadota M"/>
            <person name="Koyanagi M"/>
            <person name="Keeley SD"/>
            <person name="Tatsumi K"/>
            <person name="Tanaka K"/>
            <person name="Motone F"/>
            <person name="Kageyama Y"/>
            <person name="Nozu R"/>
            <person name="Adachi N"/>
            <person name="Nishimura O"/>
            <person name="Nakagawa R"/>
            <person name="Tanegashima C"/>
            <person name="Kiyatake I"/>
            <person name="Matsumoto R"/>
            <person name="Murakumo K"/>
            <person name="Nishida K"/>
            <person name="Terakita A"/>
            <person name="Kuratani S"/>
            <person name="Sato K"/>
            <person name="Hyodo S Kuraku.S."/>
        </authorList>
    </citation>
    <scope>NUCLEOTIDE SEQUENCE [LARGE SCALE GENOMIC DNA]</scope>
</reference>
<keyword evidence="21" id="KW-1185">Reference proteome</keyword>
<dbReference type="InterPro" id="IPR004070">
    <property type="entry name" value="Chemokine_CXCR3"/>
</dbReference>
<keyword evidence="11" id="KW-1015">Disulfide bond</keyword>
<organism evidence="20 21">
    <name type="scientific">Scyliorhinus torazame</name>
    <name type="common">Cloudy catshark</name>
    <name type="synonym">Catulus torazame</name>
    <dbReference type="NCBI Taxonomy" id="75743"/>
    <lineage>
        <taxon>Eukaryota</taxon>
        <taxon>Metazoa</taxon>
        <taxon>Chordata</taxon>
        <taxon>Craniata</taxon>
        <taxon>Vertebrata</taxon>
        <taxon>Chondrichthyes</taxon>
        <taxon>Elasmobranchii</taxon>
        <taxon>Galeomorphii</taxon>
        <taxon>Galeoidea</taxon>
        <taxon>Carcharhiniformes</taxon>
        <taxon>Scyliorhinidae</taxon>
        <taxon>Scyliorhinus</taxon>
    </lineage>
</organism>
<dbReference type="PRINTS" id="PR00657">
    <property type="entry name" value="CCCHEMOKINER"/>
</dbReference>
<evidence type="ECO:0000259" key="19">
    <source>
        <dbReference type="PROSITE" id="PS50262"/>
    </source>
</evidence>
<evidence type="ECO:0000256" key="2">
    <source>
        <dbReference type="ARBA" id="ARBA00020038"/>
    </source>
</evidence>
<dbReference type="GO" id="GO:0002685">
    <property type="term" value="P:regulation of leukocyte migration"/>
    <property type="evidence" value="ECO:0007669"/>
    <property type="project" value="InterPro"/>
</dbReference>
<keyword evidence="14 16" id="KW-0807">Transducer</keyword>
<dbReference type="InterPro" id="IPR000355">
    <property type="entry name" value="Chemokine_rcpt"/>
</dbReference>
<evidence type="ECO:0000256" key="14">
    <source>
        <dbReference type="ARBA" id="ARBA00023224"/>
    </source>
</evidence>
<evidence type="ECO:0000256" key="18">
    <source>
        <dbReference type="SAM" id="SignalP"/>
    </source>
</evidence>
<dbReference type="GO" id="GO:0016494">
    <property type="term" value="F:C-X-C chemokine receptor activity"/>
    <property type="evidence" value="ECO:0007669"/>
    <property type="project" value="InterPro"/>
</dbReference>
<dbReference type="GO" id="GO:0001525">
    <property type="term" value="P:angiogenesis"/>
    <property type="evidence" value="ECO:0007669"/>
    <property type="project" value="UniProtKB-KW"/>
</dbReference>
<dbReference type="GO" id="GO:0019722">
    <property type="term" value="P:calcium-mediated signaling"/>
    <property type="evidence" value="ECO:0007669"/>
    <property type="project" value="TreeGrafter"/>
</dbReference>
<feature type="transmembrane region" description="Helical" evidence="17">
    <location>
        <begin position="231"/>
        <end position="250"/>
    </location>
</feature>
<keyword evidence="5" id="KW-0765">Sulfation</keyword>
<evidence type="ECO:0000313" key="20">
    <source>
        <dbReference type="EMBL" id="GCB83902.1"/>
    </source>
</evidence>
<dbReference type="GO" id="GO:0016493">
    <property type="term" value="F:C-C chemokine receptor activity"/>
    <property type="evidence" value="ECO:0007669"/>
    <property type="project" value="TreeGrafter"/>
</dbReference>
<protein>
    <recommendedName>
        <fullName evidence="2">C-X-C chemokine receptor type 3</fullName>
    </recommendedName>
    <alternativeName>
        <fullName evidence="15">Interferon-inducible protein 10 receptor</fullName>
    </alternativeName>
</protein>
<dbReference type="GO" id="GO:0060326">
    <property type="term" value="P:cell chemotaxis"/>
    <property type="evidence" value="ECO:0007669"/>
    <property type="project" value="TreeGrafter"/>
</dbReference>
<evidence type="ECO:0000256" key="6">
    <source>
        <dbReference type="ARBA" id="ARBA00022657"/>
    </source>
</evidence>
<dbReference type="Proteomes" id="UP000288216">
    <property type="component" value="Unassembled WGS sequence"/>
</dbReference>
<evidence type="ECO:0000256" key="17">
    <source>
        <dbReference type="SAM" id="Phobius"/>
    </source>
</evidence>
<dbReference type="Pfam" id="PF00001">
    <property type="entry name" value="7tm_1"/>
    <property type="match status" value="1"/>
</dbReference>
<dbReference type="PROSITE" id="PS00237">
    <property type="entry name" value="G_PROTEIN_RECEP_F1_1"/>
    <property type="match status" value="1"/>
</dbReference>
<keyword evidence="6" id="KW-0037">Angiogenesis</keyword>
<dbReference type="PANTHER" id="PTHR10489">
    <property type="entry name" value="CELL ADHESION MOLECULE"/>
    <property type="match status" value="1"/>
</dbReference>
<feature type="chain" id="PRO_5019354651" description="C-X-C chemokine receptor type 3" evidence="18">
    <location>
        <begin position="20"/>
        <end position="387"/>
    </location>
</feature>
<keyword evidence="9 16" id="KW-0297">G-protein coupled receptor</keyword>
<name>A0A401QEY4_SCYTO</name>
<dbReference type="GO" id="GO:0009897">
    <property type="term" value="C:external side of plasma membrane"/>
    <property type="evidence" value="ECO:0007669"/>
    <property type="project" value="TreeGrafter"/>
</dbReference>
<dbReference type="PRINTS" id="PR01532">
    <property type="entry name" value="CXCCHMKINER3"/>
</dbReference>
<dbReference type="GO" id="GO:0006954">
    <property type="term" value="P:inflammatory response"/>
    <property type="evidence" value="ECO:0007669"/>
    <property type="project" value="InterPro"/>
</dbReference>
<evidence type="ECO:0000256" key="3">
    <source>
        <dbReference type="ARBA" id="ARBA00022475"/>
    </source>
</evidence>
<feature type="signal peptide" evidence="18">
    <location>
        <begin position="1"/>
        <end position="19"/>
    </location>
</feature>
<dbReference type="GO" id="GO:0007204">
    <property type="term" value="P:positive regulation of cytosolic calcium ion concentration"/>
    <property type="evidence" value="ECO:0007669"/>
    <property type="project" value="TreeGrafter"/>
</dbReference>
<keyword evidence="10 17" id="KW-0472">Membrane</keyword>
<keyword evidence="4" id="KW-0145">Chemotaxis</keyword>
<gene>
    <name evidence="20" type="ORF">scyTo_0024716</name>
</gene>
<proteinExistence type="inferred from homology"/>
<evidence type="ECO:0000256" key="10">
    <source>
        <dbReference type="ARBA" id="ARBA00023136"/>
    </source>
</evidence>